<protein>
    <submittedName>
        <fullName evidence="2">Uncharacterized protein</fullName>
    </submittedName>
</protein>
<accession>A0A0K1ELX4</accession>
<keyword evidence="3" id="KW-1185">Reference proteome</keyword>
<reference evidence="2 3" key="1">
    <citation type="submission" date="2015-07" db="EMBL/GenBank/DDBJ databases">
        <title>Genome analysis of myxobacterium Chondromyces crocatus Cm c5 reveals a high potential for natural compound synthesis and the genetic basis for the loss of fruiting body formation.</title>
        <authorList>
            <person name="Zaburannyi N."/>
            <person name="Bunk B."/>
            <person name="Maier J."/>
            <person name="Overmann J."/>
            <person name="Mueller R."/>
        </authorList>
    </citation>
    <scope>NUCLEOTIDE SEQUENCE [LARGE SCALE GENOMIC DNA]</scope>
    <source>
        <strain evidence="2 3">Cm c5</strain>
    </source>
</reference>
<dbReference type="EMBL" id="CP012159">
    <property type="protein sequence ID" value="AKT41662.1"/>
    <property type="molecule type" value="Genomic_DNA"/>
</dbReference>
<dbReference type="KEGG" id="ccro:CMC5_058680"/>
<dbReference type="Proteomes" id="UP000067626">
    <property type="component" value="Chromosome"/>
</dbReference>
<gene>
    <name evidence="2" type="ORF">CMC5_058680</name>
</gene>
<proteinExistence type="predicted"/>
<evidence type="ECO:0000313" key="2">
    <source>
        <dbReference type="EMBL" id="AKT41662.1"/>
    </source>
</evidence>
<organism evidence="2 3">
    <name type="scientific">Chondromyces crocatus</name>
    <dbReference type="NCBI Taxonomy" id="52"/>
    <lineage>
        <taxon>Bacteria</taxon>
        <taxon>Pseudomonadati</taxon>
        <taxon>Myxococcota</taxon>
        <taxon>Polyangia</taxon>
        <taxon>Polyangiales</taxon>
        <taxon>Polyangiaceae</taxon>
        <taxon>Chondromyces</taxon>
    </lineage>
</organism>
<evidence type="ECO:0000256" key="1">
    <source>
        <dbReference type="SAM" id="MobiDB-lite"/>
    </source>
</evidence>
<feature type="region of interest" description="Disordered" evidence="1">
    <location>
        <begin position="1"/>
        <end position="33"/>
    </location>
</feature>
<evidence type="ECO:0000313" key="3">
    <source>
        <dbReference type="Proteomes" id="UP000067626"/>
    </source>
</evidence>
<dbReference type="AlphaFoldDB" id="A0A0K1ELX4"/>
<name>A0A0K1ELX4_CHOCO</name>
<sequence>MVLHAAGAPTETPLSCRRPARSSTPPARRPTEPARVVTLIHTACAPPERIRARCYRSRLYTQYALPTCSAGPDVSGSITILSGNGVPWLGFGPSRRKMISFPCTT</sequence>